<sequence>MERNYDIGEQLGNLSVFACKGRPFGGPRYGELSDFDWKKVHLFVLKNCEEIEKFRSEHIAELIAESGISVEQRHDLHFPKWFRKRVEQLHSEGLANDELISLANGPDTDGRAWKTCCGQSEISSSHGDSNVHSHEEIVNSTSTNPEDWEYLCTYFSSEEYQVENGGVVGPIELYKLTRYKCEKDSENGCWVSAVAKENYEKMMELRIERQAAGESLVDEEQICAEVLGYKSGYIRGRGAGPKPKTSFSKSKAIEKS</sequence>
<evidence type="ECO:0000256" key="1">
    <source>
        <dbReference type="SAM" id="MobiDB-lite"/>
    </source>
</evidence>
<protein>
    <submittedName>
        <fullName evidence="2">Uncharacterized protein</fullName>
    </submittedName>
</protein>
<proteinExistence type="predicted"/>
<dbReference type="AlphaFoldDB" id="A0AAW2LZY7"/>
<name>A0AAW2LZY7_9LAMI</name>
<organism evidence="2">
    <name type="scientific">Sesamum calycinum</name>
    <dbReference type="NCBI Taxonomy" id="2727403"/>
    <lineage>
        <taxon>Eukaryota</taxon>
        <taxon>Viridiplantae</taxon>
        <taxon>Streptophyta</taxon>
        <taxon>Embryophyta</taxon>
        <taxon>Tracheophyta</taxon>
        <taxon>Spermatophyta</taxon>
        <taxon>Magnoliopsida</taxon>
        <taxon>eudicotyledons</taxon>
        <taxon>Gunneridae</taxon>
        <taxon>Pentapetalae</taxon>
        <taxon>asterids</taxon>
        <taxon>lamiids</taxon>
        <taxon>Lamiales</taxon>
        <taxon>Pedaliaceae</taxon>
        <taxon>Sesamum</taxon>
    </lineage>
</organism>
<reference evidence="2" key="1">
    <citation type="submission" date="2020-06" db="EMBL/GenBank/DDBJ databases">
        <authorList>
            <person name="Li T."/>
            <person name="Hu X."/>
            <person name="Zhang T."/>
            <person name="Song X."/>
            <person name="Zhang H."/>
            <person name="Dai N."/>
            <person name="Sheng W."/>
            <person name="Hou X."/>
            <person name="Wei L."/>
        </authorList>
    </citation>
    <scope>NUCLEOTIDE SEQUENCE</scope>
    <source>
        <strain evidence="2">KEN8</strain>
        <tissue evidence="2">Leaf</tissue>
    </source>
</reference>
<dbReference type="PANTHER" id="PTHR48451">
    <property type="entry name" value="DUF4218 DOMAIN-CONTAINING PROTEIN"/>
    <property type="match status" value="1"/>
</dbReference>
<reference evidence="2" key="2">
    <citation type="journal article" date="2024" name="Plant">
        <title>Genomic evolution and insights into agronomic trait innovations of Sesamum species.</title>
        <authorList>
            <person name="Miao H."/>
            <person name="Wang L."/>
            <person name="Qu L."/>
            <person name="Liu H."/>
            <person name="Sun Y."/>
            <person name="Le M."/>
            <person name="Wang Q."/>
            <person name="Wei S."/>
            <person name="Zheng Y."/>
            <person name="Lin W."/>
            <person name="Duan Y."/>
            <person name="Cao H."/>
            <person name="Xiong S."/>
            <person name="Wang X."/>
            <person name="Wei L."/>
            <person name="Li C."/>
            <person name="Ma Q."/>
            <person name="Ju M."/>
            <person name="Zhao R."/>
            <person name="Li G."/>
            <person name="Mu C."/>
            <person name="Tian Q."/>
            <person name="Mei H."/>
            <person name="Zhang T."/>
            <person name="Gao T."/>
            <person name="Zhang H."/>
        </authorList>
    </citation>
    <scope>NUCLEOTIDE SEQUENCE</scope>
    <source>
        <strain evidence="2">KEN8</strain>
    </source>
</reference>
<evidence type="ECO:0000313" key="2">
    <source>
        <dbReference type="EMBL" id="KAL0324725.1"/>
    </source>
</evidence>
<dbReference type="EMBL" id="JACGWM010000015">
    <property type="protein sequence ID" value="KAL0324725.1"/>
    <property type="molecule type" value="Genomic_DNA"/>
</dbReference>
<dbReference type="PANTHER" id="PTHR48451:SF1">
    <property type="entry name" value="DUF4218 DOMAIN-CONTAINING PROTEIN"/>
    <property type="match status" value="1"/>
</dbReference>
<comment type="caution">
    <text evidence="2">The sequence shown here is derived from an EMBL/GenBank/DDBJ whole genome shotgun (WGS) entry which is preliminary data.</text>
</comment>
<accession>A0AAW2LZY7</accession>
<feature type="region of interest" description="Disordered" evidence="1">
    <location>
        <begin position="237"/>
        <end position="256"/>
    </location>
</feature>
<gene>
    <name evidence="2" type="ORF">Scaly_2439600</name>
</gene>